<dbReference type="PANTHER" id="PTHR19959">
    <property type="entry name" value="KINESIN LIGHT CHAIN"/>
    <property type="match status" value="1"/>
</dbReference>
<dbReference type="Gene3D" id="1.25.40.10">
    <property type="entry name" value="Tetratricopeptide repeat domain"/>
    <property type="match status" value="4"/>
</dbReference>
<dbReference type="Pfam" id="PF13365">
    <property type="entry name" value="Trypsin_2"/>
    <property type="match status" value="1"/>
</dbReference>
<sequence>MEFDRAVQVRARGLDGRPSFGSGYLVGPRLVLTAAHVIRGGAPTVCRPDAGPVRWDAVVRWQRYDEVVDAALLEIPDAGWPVPESLADVRTQPPQRWGRLATTLPGRPATARGFPRLQKEPAGRWDELLSGTISRGTGDLARRYEILGQDALPARGEGGHLSSWAGMSGAAVFVDDLLVGVVRRDRRAENGTRLTATRTDELVVDEEFAACVHDRTGWAPRAEAAELTGLIVTGVLPERDLRSPAMLLRADVEAVGFYGRADEIELLTAWCASPERLSIRVLTGPSGQGKTRLARRLVELRHHEGWVAGHLRADVTDDPNRPDPDVTPFRHVDGDQLIVVDYAEARPRQVRRIIDVVRRGRRKVRLLLVARTSGPWRTEVRQADAVTHELLASAPEIELGPPRPPDDPDAARRDLRALAGLLGEVPGHENVDWTEHAASVPASPHVRVRSGSPLEWQMAALVSLLQAGPDPAPASPNEPVEATLLRHEERYWGRTASSFRLDDLTSSVMERIVAAAVLCGALDEDEALATVARIPGTPPDKRYNVAEWLRQLYPPARGFYWGTIQPDRVAEFYIAAVAASNASFVPKVVGAASPGRRGQALTVLARAVVGEANAGRDARAAEVLRRVEGLLDEIENPPAVLEGLLTAMPRPSEFLTGLAVRLTTDLTAAYREAAATYPDQYEPKLAETLGRHAITLREAGRKLSDLAAAEESVSLYRHLARKDPDTFGPLLANALTNLSVSYRTRNRAAEAVELAVQARDLLRSGADDSASHLEMLYSAVAEIAIANMEDDGNPSDALAAAEEAVEIHRRLPISDPESRIARRATPMFNLASIYFQFGRTEEAAELADEVIAGIRPLARLRPDSYTNLLSSALDLSAHCHRVAGRREEALSAAREALREHRKIVERNRAAHLDMLVARLNTLLLCAALAGDRVTALALQSERDQVSDELKRSAGSVDLTYWMERLQGRRDEADALRARIEAERDRAEPSELAESHVRLAELLGEIGMRDDAVAEAERAVARYRECISQGDGAVLPRLVSAVNVLASRYGEVGHWPRMREAAAEAESLGRLLQESNEEESGPLLADALWNSATACSRLGDAALSLQQQRESVAVLRALPPAPPLMERLEDLAESFAAAGDLEAALAAMDEAVTCYRRLPADTWAPSMAEALGRFAALCSRLRRHTEALAACQESIAICRPLADRDLGAHGKLLGDLLRGLAVQHTHLGSPSKALAAAQESVDVFRQVPGRAPGESPREEVNIVGVQSREIEATHPLPEKPPPRESLLAPALITLSACYSDLGRIEEAVVASEEAIANYRKLASAEDGYHFPLALTLTETADRYVAAGQAKDALAALREAADIYRGQTREGEFHSEMVRVDYELAKLHLHTGQLDACLARAQSAVQHYQALADRMPDEFVPRLRAAADLLITALERSGRHEEASWIRRRFGRSR</sequence>
<dbReference type="RefSeq" id="WP_138643820.1">
    <property type="nucleotide sequence ID" value="NZ_VCKW01000015.1"/>
</dbReference>
<proteinExistence type="predicted"/>
<dbReference type="InterPro" id="IPR019734">
    <property type="entry name" value="TPR_rpt"/>
</dbReference>
<comment type="caution">
    <text evidence="1">The sequence shown here is derived from an EMBL/GenBank/DDBJ whole genome shotgun (WGS) entry which is preliminary data.</text>
</comment>
<dbReference type="PANTHER" id="PTHR19959:SF119">
    <property type="entry name" value="FUNGAL LIPASE-LIKE DOMAIN-CONTAINING PROTEIN"/>
    <property type="match status" value="1"/>
</dbReference>
<dbReference type="SMART" id="SM00028">
    <property type="entry name" value="TPR"/>
    <property type="match status" value="8"/>
</dbReference>
<dbReference type="SUPFAM" id="SSF48452">
    <property type="entry name" value="TPR-like"/>
    <property type="match status" value="3"/>
</dbReference>
<dbReference type="InterPro" id="IPR009003">
    <property type="entry name" value="Peptidase_S1_PA"/>
</dbReference>
<evidence type="ECO:0000313" key="2">
    <source>
        <dbReference type="Proteomes" id="UP000309174"/>
    </source>
</evidence>
<accession>A0A5C4JJ42</accession>
<gene>
    <name evidence="1" type="ORF">ETD83_04855</name>
</gene>
<keyword evidence="2" id="KW-1185">Reference proteome</keyword>
<evidence type="ECO:0000313" key="1">
    <source>
        <dbReference type="EMBL" id="TMR06426.1"/>
    </source>
</evidence>
<dbReference type="OrthoDB" id="3218567at2"/>
<dbReference type="InterPro" id="IPR011990">
    <property type="entry name" value="TPR-like_helical_dom_sf"/>
</dbReference>
<reference evidence="1 2" key="1">
    <citation type="submission" date="2019-05" db="EMBL/GenBank/DDBJ databases">
        <title>Draft genome sequence of Actinomadura sp. 14C53.</title>
        <authorList>
            <person name="Saricaoglu S."/>
            <person name="Isik K."/>
        </authorList>
    </citation>
    <scope>NUCLEOTIDE SEQUENCE [LARGE SCALE GENOMIC DNA]</scope>
    <source>
        <strain evidence="1 2">14C53</strain>
    </source>
</reference>
<dbReference type="Proteomes" id="UP000309174">
    <property type="component" value="Unassembled WGS sequence"/>
</dbReference>
<dbReference type="InterPro" id="IPR043504">
    <property type="entry name" value="Peptidase_S1_PA_chymotrypsin"/>
</dbReference>
<organism evidence="1 2">
    <name type="scientific">Actinomadura soli</name>
    <dbReference type="NCBI Taxonomy" id="2508997"/>
    <lineage>
        <taxon>Bacteria</taxon>
        <taxon>Bacillati</taxon>
        <taxon>Actinomycetota</taxon>
        <taxon>Actinomycetes</taxon>
        <taxon>Streptosporangiales</taxon>
        <taxon>Thermomonosporaceae</taxon>
        <taxon>Actinomadura</taxon>
    </lineage>
</organism>
<dbReference type="Gene3D" id="2.40.10.10">
    <property type="entry name" value="Trypsin-like serine proteases"/>
    <property type="match status" value="1"/>
</dbReference>
<protein>
    <submittedName>
        <fullName evidence="1">Tetratricopeptide repeat protein</fullName>
    </submittedName>
</protein>
<dbReference type="SUPFAM" id="SSF50494">
    <property type="entry name" value="Trypsin-like serine proteases"/>
    <property type="match status" value="1"/>
</dbReference>
<name>A0A5C4JJ42_9ACTN</name>
<dbReference type="EMBL" id="VCKW01000015">
    <property type="protein sequence ID" value="TMR06426.1"/>
    <property type="molecule type" value="Genomic_DNA"/>
</dbReference>